<protein>
    <submittedName>
        <fullName evidence="4">F-box protein At1g60400-like</fullName>
    </submittedName>
</protein>
<feature type="region of interest" description="Disordered" evidence="1">
    <location>
        <begin position="1"/>
        <end position="21"/>
    </location>
</feature>
<dbReference type="Pfam" id="PF00646">
    <property type="entry name" value="F-box"/>
    <property type="match status" value="1"/>
</dbReference>
<dbReference type="Gene3D" id="3.80.10.10">
    <property type="entry name" value="Ribonuclease Inhibitor"/>
    <property type="match status" value="1"/>
</dbReference>
<dbReference type="PANTHER" id="PTHR34223">
    <property type="entry name" value="OS11G0201299 PROTEIN"/>
    <property type="match status" value="1"/>
</dbReference>
<dbReference type="KEGG" id="vra:106763217"/>
<evidence type="ECO:0000259" key="2">
    <source>
        <dbReference type="PROSITE" id="PS50181"/>
    </source>
</evidence>
<dbReference type="Proteomes" id="UP000087766">
    <property type="component" value="Chromosome 6"/>
</dbReference>
<dbReference type="PROSITE" id="PS50181">
    <property type="entry name" value="FBOX"/>
    <property type="match status" value="1"/>
</dbReference>
<evidence type="ECO:0000313" key="3">
    <source>
        <dbReference type="Proteomes" id="UP000087766"/>
    </source>
</evidence>
<dbReference type="InterPro" id="IPR001810">
    <property type="entry name" value="F-box_dom"/>
</dbReference>
<reference evidence="4" key="2">
    <citation type="submission" date="2025-08" db="UniProtKB">
        <authorList>
            <consortium name="RefSeq"/>
        </authorList>
    </citation>
    <scope>IDENTIFICATION</scope>
    <source>
        <tissue evidence="4">Leaf</tissue>
    </source>
</reference>
<dbReference type="InterPro" id="IPR053197">
    <property type="entry name" value="F-box_SCFL_complex_component"/>
</dbReference>
<dbReference type="RefSeq" id="XP_014502912.1">
    <property type="nucleotide sequence ID" value="XM_014647426.1"/>
</dbReference>
<dbReference type="AlphaFoldDB" id="A0A1S3UA58"/>
<dbReference type="InterPro" id="IPR036047">
    <property type="entry name" value="F-box-like_dom_sf"/>
</dbReference>
<organism evidence="3 4">
    <name type="scientific">Vigna radiata var. radiata</name>
    <name type="common">Mung bean</name>
    <name type="synonym">Phaseolus aureus</name>
    <dbReference type="NCBI Taxonomy" id="3916"/>
    <lineage>
        <taxon>Eukaryota</taxon>
        <taxon>Viridiplantae</taxon>
        <taxon>Streptophyta</taxon>
        <taxon>Embryophyta</taxon>
        <taxon>Tracheophyta</taxon>
        <taxon>Spermatophyta</taxon>
        <taxon>Magnoliopsida</taxon>
        <taxon>eudicotyledons</taxon>
        <taxon>Gunneridae</taxon>
        <taxon>Pentapetalae</taxon>
        <taxon>rosids</taxon>
        <taxon>fabids</taxon>
        <taxon>Fabales</taxon>
        <taxon>Fabaceae</taxon>
        <taxon>Papilionoideae</taxon>
        <taxon>50 kb inversion clade</taxon>
        <taxon>NPAAA clade</taxon>
        <taxon>indigoferoid/millettioid clade</taxon>
        <taxon>Phaseoleae</taxon>
        <taxon>Vigna</taxon>
    </lineage>
</organism>
<dbReference type="OrthoDB" id="1848700at2759"/>
<dbReference type="SUPFAM" id="SSF81383">
    <property type="entry name" value="F-box domain"/>
    <property type="match status" value="1"/>
</dbReference>
<evidence type="ECO:0000256" key="1">
    <source>
        <dbReference type="SAM" id="MobiDB-lite"/>
    </source>
</evidence>
<dbReference type="PANTHER" id="PTHR34223:SF51">
    <property type="entry name" value="OS06G0556300 PROTEIN"/>
    <property type="match status" value="1"/>
</dbReference>
<keyword evidence="3" id="KW-1185">Reference proteome</keyword>
<gene>
    <name evidence="4" type="primary">LOC106763217</name>
</gene>
<proteinExistence type="predicted"/>
<dbReference type="InterPro" id="IPR032675">
    <property type="entry name" value="LRR_dom_sf"/>
</dbReference>
<dbReference type="Gene3D" id="1.20.1280.50">
    <property type="match status" value="1"/>
</dbReference>
<sequence>MKGDRRDSPKKEEKNKEKEEDMLPELPEEIILRILSFVDAKTAVQTSVLNKRCRCLWAFLPVINFDDASFKNVIFFEDFVDKFLSCRDTSTNVFNVNFDCRFGLYNDYFVDIIIEHVTDTPSITTTIEVLSIRAMSRITNLPTLSLCTSLTTLKLSYIFTQTTNFDIPSLKHLYIRSCQFCCGLVNTFDPVKGCVNLESLPLIF</sequence>
<evidence type="ECO:0000313" key="4">
    <source>
        <dbReference type="RefSeq" id="XP_014502912.1"/>
    </source>
</evidence>
<dbReference type="SUPFAM" id="SSF52058">
    <property type="entry name" value="L domain-like"/>
    <property type="match status" value="1"/>
</dbReference>
<name>A0A1S3UA58_VIGRR</name>
<accession>A0A1S3UA58</accession>
<reference evidence="3" key="1">
    <citation type="journal article" date="2014" name="Nat. Commun.">
        <title>Genome sequence of mungbean and insights into evolution within Vigna species.</title>
        <authorList>
            <person name="Kang Y.J."/>
            <person name="Kim S.K."/>
            <person name="Kim M.Y."/>
            <person name="Lestari P."/>
            <person name="Kim K.H."/>
            <person name="Ha B.K."/>
            <person name="Jun T.H."/>
            <person name="Hwang W.J."/>
            <person name="Lee T."/>
            <person name="Lee J."/>
            <person name="Shim S."/>
            <person name="Yoon M.Y."/>
            <person name="Jang Y.E."/>
            <person name="Han K.S."/>
            <person name="Taeprayoon P."/>
            <person name="Yoon N."/>
            <person name="Somta P."/>
            <person name="Tanya P."/>
            <person name="Kim K.S."/>
            <person name="Gwag J.G."/>
            <person name="Moon J.K."/>
            <person name="Lee Y.H."/>
            <person name="Park B.S."/>
            <person name="Bombarely A."/>
            <person name="Doyle J.J."/>
            <person name="Jackson S.A."/>
            <person name="Schafleitner R."/>
            <person name="Srinives P."/>
            <person name="Varshney R.K."/>
            <person name="Lee S.H."/>
        </authorList>
    </citation>
    <scope>NUCLEOTIDE SEQUENCE [LARGE SCALE GENOMIC DNA]</scope>
    <source>
        <strain evidence="3">cv. VC1973A</strain>
    </source>
</reference>
<feature type="domain" description="F-box" evidence="2">
    <location>
        <begin position="20"/>
        <end position="73"/>
    </location>
</feature>
<dbReference type="GeneID" id="106763217"/>
<dbReference type="STRING" id="3916.A0A1S3UA58"/>